<dbReference type="RefSeq" id="WP_021288813.1">
    <property type="nucleotide sequence ID" value="NZ_BNER01000007.1"/>
</dbReference>
<evidence type="ECO:0000256" key="1">
    <source>
        <dbReference type="ARBA" id="ARBA00023015"/>
    </source>
</evidence>
<evidence type="ECO:0000256" key="3">
    <source>
        <dbReference type="ARBA" id="ARBA00023163"/>
    </source>
</evidence>
<dbReference type="InterPro" id="IPR000524">
    <property type="entry name" value="Tscrpt_reg_HTH_GntR"/>
</dbReference>
<dbReference type="GO" id="GO:0003700">
    <property type="term" value="F:DNA-binding transcription factor activity"/>
    <property type="evidence" value="ECO:0007669"/>
    <property type="project" value="InterPro"/>
</dbReference>
<dbReference type="PANTHER" id="PTHR43537:SF5">
    <property type="entry name" value="UXU OPERON TRANSCRIPTIONAL REGULATOR"/>
    <property type="match status" value="1"/>
</dbReference>
<reference evidence="6" key="2">
    <citation type="submission" date="2014-05" db="EMBL/GenBank/DDBJ databases">
        <title>Draft genome sequence of Virgibacillus massiliensis Vm-5.</title>
        <authorList>
            <person name="Khelaifia S."/>
            <person name="Croce O."/>
            <person name="Lagier J.C."/>
            <person name="Raoult D."/>
        </authorList>
    </citation>
    <scope>NUCLEOTIDE SEQUENCE [LARGE SCALE GENOMIC DNA]</scope>
    <source>
        <strain evidence="6">Vm-5</strain>
    </source>
</reference>
<dbReference type="InterPro" id="IPR011711">
    <property type="entry name" value="GntR_C"/>
</dbReference>
<dbReference type="InterPro" id="IPR008920">
    <property type="entry name" value="TF_FadR/GntR_C"/>
</dbReference>
<evidence type="ECO:0000313" key="5">
    <source>
        <dbReference type="EMBL" id="CDQ41129.1"/>
    </source>
</evidence>
<keyword evidence="1" id="KW-0805">Transcription regulation</keyword>
<dbReference type="EMBL" id="CCDP010000002">
    <property type="protein sequence ID" value="CDQ41129.1"/>
    <property type="molecule type" value="Genomic_DNA"/>
</dbReference>
<dbReference type="GO" id="GO:0003677">
    <property type="term" value="F:DNA binding"/>
    <property type="evidence" value="ECO:0007669"/>
    <property type="project" value="UniProtKB-KW"/>
</dbReference>
<gene>
    <name evidence="5" type="primary">lutR_4</name>
    <name evidence="5" type="ORF">BN990_03484</name>
</gene>
<accession>A0A024QF60</accession>
<keyword evidence="3" id="KW-0804">Transcription</keyword>
<dbReference type="PROSITE" id="PS50949">
    <property type="entry name" value="HTH_GNTR"/>
    <property type="match status" value="1"/>
</dbReference>
<evidence type="ECO:0000259" key="4">
    <source>
        <dbReference type="PROSITE" id="PS50949"/>
    </source>
</evidence>
<feature type="domain" description="HTH gntR-type" evidence="4">
    <location>
        <begin position="9"/>
        <end position="77"/>
    </location>
</feature>
<keyword evidence="6" id="KW-1185">Reference proteome</keyword>
<dbReference type="Pfam" id="PF00392">
    <property type="entry name" value="GntR"/>
    <property type="match status" value="1"/>
</dbReference>
<name>A0A024QF60_9BACI</name>
<dbReference type="CDD" id="cd07377">
    <property type="entry name" value="WHTH_GntR"/>
    <property type="match status" value="1"/>
</dbReference>
<dbReference type="Gene3D" id="1.10.10.10">
    <property type="entry name" value="Winged helix-like DNA-binding domain superfamily/Winged helix DNA-binding domain"/>
    <property type="match status" value="1"/>
</dbReference>
<dbReference type="InterPro" id="IPR036390">
    <property type="entry name" value="WH_DNA-bd_sf"/>
</dbReference>
<dbReference type="InterPro" id="IPR036388">
    <property type="entry name" value="WH-like_DNA-bd_sf"/>
</dbReference>
<dbReference type="Pfam" id="PF07729">
    <property type="entry name" value="FCD"/>
    <property type="match status" value="1"/>
</dbReference>
<sequence length="237" mass="27165">MEYKRIKSKKIYEQVADSLIDMIKNGQLQPGDKLASVEQLARNFDVGRSAIREALSGLRSMGLVEMHQGEGTYIKTFDPKRFTLPVSTAFLMKHADVKELYQVRKILEVGTAGYAASYHDENDLVQMQKALDVMKEAKGNDVMAESADTEFHLAIAQATHMELLINLMGSVSDLMSETIRETRRLLLYSEDRANVLFEEHQLIFQAIKNRQSDKARNYMYDHLEKVEKLLFKNLEID</sequence>
<proteinExistence type="predicted"/>
<organism evidence="5 6">
    <name type="scientific">Virgibacillus massiliensis</name>
    <dbReference type="NCBI Taxonomy" id="1462526"/>
    <lineage>
        <taxon>Bacteria</taxon>
        <taxon>Bacillati</taxon>
        <taxon>Bacillota</taxon>
        <taxon>Bacilli</taxon>
        <taxon>Bacillales</taxon>
        <taxon>Bacillaceae</taxon>
        <taxon>Virgibacillus</taxon>
    </lineage>
</organism>
<dbReference type="STRING" id="1462526.BN990_03484"/>
<dbReference type="eggNOG" id="COG2186">
    <property type="taxonomic scope" value="Bacteria"/>
</dbReference>
<evidence type="ECO:0000256" key="2">
    <source>
        <dbReference type="ARBA" id="ARBA00023125"/>
    </source>
</evidence>
<dbReference type="SMART" id="SM00345">
    <property type="entry name" value="HTH_GNTR"/>
    <property type="match status" value="1"/>
</dbReference>
<keyword evidence="2" id="KW-0238">DNA-binding</keyword>
<dbReference type="PRINTS" id="PR00035">
    <property type="entry name" value="HTHGNTR"/>
</dbReference>
<dbReference type="OrthoDB" id="9782299at2"/>
<dbReference type="SMART" id="SM00895">
    <property type="entry name" value="FCD"/>
    <property type="match status" value="1"/>
</dbReference>
<dbReference type="Proteomes" id="UP000028875">
    <property type="component" value="Unassembled WGS sequence"/>
</dbReference>
<dbReference type="PANTHER" id="PTHR43537">
    <property type="entry name" value="TRANSCRIPTIONAL REGULATOR, GNTR FAMILY"/>
    <property type="match status" value="1"/>
</dbReference>
<protein>
    <submittedName>
        <fullName evidence="5">L-lactate utilization operon repressor</fullName>
    </submittedName>
</protein>
<evidence type="ECO:0000313" key="6">
    <source>
        <dbReference type="Proteomes" id="UP000028875"/>
    </source>
</evidence>
<dbReference type="Gene3D" id="1.20.120.530">
    <property type="entry name" value="GntR ligand-binding domain-like"/>
    <property type="match status" value="1"/>
</dbReference>
<reference evidence="5 6" key="1">
    <citation type="submission" date="2014-03" db="EMBL/GenBank/DDBJ databases">
        <authorList>
            <person name="Urmite Genomes U."/>
        </authorList>
    </citation>
    <scope>NUCLEOTIDE SEQUENCE [LARGE SCALE GENOMIC DNA]</scope>
    <source>
        <strain evidence="5 6">Vm-5</strain>
    </source>
</reference>
<dbReference type="SUPFAM" id="SSF46785">
    <property type="entry name" value="Winged helix' DNA-binding domain"/>
    <property type="match status" value="1"/>
</dbReference>
<dbReference type="SUPFAM" id="SSF48008">
    <property type="entry name" value="GntR ligand-binding domain-like"/>
    <property type="match status" value="1"/>
</dbReference>
<dbReference type="AlphaFoldDB" id="A0A024QF60"/>
<comment type="caution">
    <text evidence="5">The sequence shown here is derived from an EMBL/GenBank/DDBJ whole genome shotgun (WGS) entry which is preliminary data.</text>
</comment>